<protein>
    <submittedName>
        <fullName evidence="1">Uncharacterized protein</fullName>
    </submittedName>
</protein>
<accession>A0A1C0TWQ3</accession>
<dbReference type="RefSeq" id="WP_065789763.1">
    <property type="nucleotide sequence ID" value="NZ_MAUJ01000001.1"/>
</dbReference>
<dbReference type="EMBL" id="MAUJ01000001">
    <property type="protein sequence ID" value="OCQ23750.1"/>
    <property type="molecule type" value="Genomic_DNA"/>
</dbReference>
<dbReference type="AlphaFoldDB" id="A0A1C0TWQ3"/>
<evidence type="ECO:0000313" key="2">
    <source>
        <dbReference type="Proteomes" id="UP000093366"/>
    </source>
</evidence>
<dbReference type="OrthoDB" id="6402625at2"/>
<gene>
    <name evidence="1" type="ORF">A7985_07365</name>
</gene>
<sequence length="142" mass="16267">MLERIHEEKWRDLRTQMTDASSIPEAILALLSDSEEEFEKAYWKIENHVVVQSDLYSAAAVVPKYLEEVYLKSKFKNGVSELLFQIGSGYSTDIDLMRTCFNEVVRVYNSLLANPSIQGTEFVTVLEEDLLCVIELHNDQSS</sequence>
<organism evidence="1 2">
    <name type="scientific">Pseudoalteromonas luteoviolacea</name>
    <dbReference type="NCBI Taxonomy" id="43657"/>
    <lineage>
        <taxon>Bacteria</taxon>
        <taxon>Pseudomonadati</taxon>
        <taxon>Pseudomonadota</taxon>
        <taxon>Gammaproteobacteria</taxon>
        <taxon>Alteromonadales</taxon>
        <taxon>Pseudoalteromonadaceae</taxon>
        <taxon>Pseudoalteromonas</taxon>
    </lineage>
</organism>
<proteinExistence type="predicted"/>
<reference evidence="2" key="1">
    <citation type="submission" date="2016-07" db="EMBL/GenBank/DDBJ databases">
        <authorList>
            <person name="Florea S."/>
            <person name="Webb J.S."/>
            <person name="Jaromczyk J."/>
            <person name="Schardl C.L."/>
        </authorList>
    </citation>
    <scope>NUCLEOTIDE SEQUENCE [LARGE SCALE GENOMIC DNA]</scope>
    <source>
        <strain evidence="2">IPB1</strain>
    </source>
</reference>
<evidence type="ECO:0000313" key="1">
    <source>
        <dbReference type="EMBL" id="OCQ23750.1"/>
    </source>
</evidence>
<comment type="caution">
    <text evidence="1">The sequence shown here is derived from an EMBL/GenBank/DDBJ whole genome shotgun (WGS) entry which is preliminary data.</text>
</comment>
<name>A0A1C0TWQ3_9GAMM</name>
<dbReference type="Proteomes" id="UP000093366">
    <property type="component" value="Unassembled WGS sequence"/>
</dbReference>